<proteinExistence type="predicted"/>
<protein>
    <submittedName>
        <fullName evidence="2">Uncharacterized protein</fullName>
    </submittedName>
</protein>
<dbReference type="Proteomes" id="UP000451860">
    <property type="component" value="Unassembled WGS sequence"/>
</dbReference>
<organism evidence="2 3">
    <name type="scientific">Georgenia thermotolerans</name>
    <dbReference type="NCBI Taxonomy" id="527326"/>
    <lineage>
        <taxon>Bacteria</taxon>
        <taxon>Bacillati</taxon>
        <taxon>Actinomycetota</taxon>
        <taxon>Actinomycetes</taxon>
        <taxon>Micrococcales</taxon>
        <taxon>Bogoriellaceae</taxon>
        <taxon>Georgenia</taxon>
    </lineage>
</organism>
<accession>A0A7J5US10</accession>
<reference evidence="2 3" key="1">
    <citation type="submission" date="2019-10" db="EMBL/GenBank/DDBJ databases">
        <title>Georgenia wutianyii sp. nov. and Georgenia yuyongxinii sp. nov. isolated from plateau pika (Ochotona curzoniae) in the Qinghai-Tibet plateau of China.</title>
        <authorList>
            <person name="Tian Z."/>
        </authorList>
    </citation>
    <scope>NUCLEOTIDE SEQUENCE [LARGE SCALE GENOMIC DNA]</scope>
    <source>
        <strain evidence="2 3">DSM 21501</strain>
    </source>
</reference>
<dbReference type="RefSeq" id="WP_152199646.1">
    <property type="nucleotide sequence ID" value="NZ_VUKF01000001.1"/>
</dbReference>
<feature type="region of interest" description="Disordered" evidence="1">
    <location>
        <begin position="43"/>
        <end position="110"/>
    </location>
</feature>
<gene>
    <name evidence="2" type="ORF">GB883_06010</name>
</gene>
<keyword evidence="3" id="KW-1185">Reference proteome</keyword>
<evidence type="ECO:0000313" key="2">
    <source>
        <dbReference type="EMBL" id="KAE8765040.1"/>
    </source>
</evidence>
<evidence type="ECO:0000313" key="3">
    <source>
        <dbReference type="Proteomes" id="UP000451860"/>
    </source>
</evidence>
<dbReference type="AlphaFoldDB" id="A0A7J5US10"/>
<dbReference type="EMBL" id="WHJE01000017">
    <property type="protein sequence ID" value="KAE8765040.1"/>
    <property type="molecule type" value="Genomic_DNA"/>
</dbReference>
<sequence length="110" mass="12145">MMLTDPAPRPDAAMPAVHEQFLELVCDDDELLAAEFDEIVARAWDGPHPPSPGRPADPTAEGWERYRRPASRPILRARPRHPGADGWARGRGPPPEAPTTRRTGEVIPAR</sequence>
<name>A0A7J5US10_9MICO</name>
<comment type="caution">
    <text evidence="2">The sequence shown here is derived from an EMBL/GenBank/DDBJ whole genome shotgun (WGS) entry which is preliminary data.</text>
</comment>
<evidence type="ECO:0000256" key="1">
    <source>
        <dbReference type="SAM" id="MobiDB-lite"/>
    </source>
</evidence>